<dbReference type="VEuPathDB" id="FungiDB:RhiirA1_102432"/>
<name>A0A2N0QYZ5_9GLOM</name>
<dbReference type="EMBL" id="LLXH01002206">
    <property type="protein sequence ID" value="PKC56273.1"/>
    <property type="molecule type" value="Genomic_DNA"/>
</dbReference>
<dbReference type="VEuPathDB" id="FungiDB:FUN_008798"/>
<comment type="caution">
    <text evidence="2">The sequence shown here is derived from an EMBL/GenBank/DDBJ whole genome shotgun (WGS) entry which is preliminary data.</text>
</comment>
<proteinExistence type="predicted"/>
<dbReference type="AlphaFoldDB" id="A0A2N0QYZ5"/>
<dbReference type="VEuPathDB" id="FungiDB:RhiirFUN_012254"/>
<feature type="region of interest" description="Disordered" evidence="1">
    <location>
        <begin position="28"/>
        <end position="52"/>
    </location>
</feature>
<evidence type="ECO:0000313" key="3">
    <source>
        <dbReference type="Proteomes" id="UP000232688"/>
    </source>
</evidence>
<gene>
    <name evidence="2" type="ORF">RhiirA1_102432</name>
</gene>
<protein>
    <submittedName>
        <fullName evidence="2">Uncharacterized protein</fullName>
    </submittedName>
</protein>
<accession>A0A2N0QYZ5</accession>
<reference evidence="2 3" key="1">
    <citation type="submission" date="2017-10" db="EMBL/GenBank/DDBJ databases">
        <title>Extensive intraspecific genome diversity in a model arbuscular mycorrhizal fungus.</title>
        <authorList>
            <person name="Chen E.C.H."/>
            <person name="Morin E."/>
            <person name="Baudet D."/>
            <person name="Noel J."/>
            <person name="Ndikumana S."/>
            <person name="Charron P."/>
            <person name="St-Onge C."/>
            <person name="Giorgi J."/>
            <person name="Grigoriev I.V."/>
            <person name="Roux C."/>
            <person name="Martin F.M."/>
            <person name="Corradi N."/>
        </authorList>
    </citation>
    <scope>NUCLEOTIDE SEQUENCE [LARGE SCALE GENOMIC DNA]</scope>
    <source>
        <strain evidence="2 3">A1</strain>
    </source>
</reference>
<sequence>MEINIYELMRYCPYCGSKIMSFEVESDLEALDDEQSDEESVADDVDEDEDTPPKVDKVAFRMAYGAIPNTSKLRLSTGKIVEDVLFKFAKDMDYEHHAHSYIVDFDDENVKALFTDEEWKELTEDRIGVPSVPSDIVKEMARYGKKTVEELRITVMTTYLKDKERYDICKHFNQEWVQMTMRTLCNLYENVDSPLIRSQYEDWYTIALFGTCIDFCMRDIQLGTDIKRTDAPSVSSANRKNRGRQANTRKLIGRKIDGIIYSVDRKLEIGAIEAARSFLGVSDRKYLLEAFKMPKTLRDMYTDLMIAANYEQQKADKLQVVGIIHLGTWIQFVRLWRAGGSTVFVFSVKTLDLSMWIASSRKKQ</sequence>
<reference evidence="2 3" key="2">
    <citation type="submission" date="2017-10" db="EMBL/GenBank/DDBJ databases">
        <title>Genome analyses suggest a sexual origin of heterokaryosis in a supposedly ancient asexual fungus.</title>
        <authorList>
            <person name="Corradi N."/>
            <person name="Sedzielewska K."/>
            <person name="Noel J."/>
            <person name="Charron P."/>
            <person name="Farinelli L."/>
            <person name="Marton T."/>
            <person name="Kruger M."/>
            <person name="Pelin A."/>
            <person name="Brachmann A."/>
            <person name="Corradi N."/>
        </authorList>
    </citation>
    <scope>NUCLEOTIDE SEQUENCE [LARGE SCALE GENOMIC DNA]</scope>
    <source>
        <strain evidence="2 3">A1</strain>
    </source>
</reference>
<dbReference type="Proteomes" id="UP000232688">
    <property type="component" value="Unassembled WGS sequence"/>
</dbReference>
<evidence type="ECO:0000256" key="1">
    <source>
        <dbReference type="SAM" id="MobiDB-lite"/>
    </source>
</evidence>
<feature type="compositionally biased region" description="Acidic residues" evidence="1">
    <location>
        <begin position="28"/>
        <end position="50"/>
    </location>
</feature>
<organism evidence="2 3">
    <name type="scientific">Rhizophagus irregularis</name>
    <dbReference type="NCBI Taxonomy" id="588596"/>
    <lineage>
        <taxon>Eukaryota</taxon>
        <taxon>Fungi</taxon>
        <taxon>Fungi incertae sedis</taxon>
        <taxon>Mucoromycota</taxon>
        <taxon>Glomeromycotina</taxon>
        <taxon>Glomeromycetes</taxon>
        <taxon>Glomerales</taxon>
        <taxon>Glomeraceae</taxon>
        <taxon>Rhizophagus</taxon>
    </lineage>
</organism>
<evidence type="ECO:0000313" key="2">
    <source>
        <dbReference type="EMBL" id="PKC56273.1"/>
    </source>
</evidence>